<dbReference type="PANTHER" id="PTHR42879:SF6">
    <property type="entry name" value="NADPH-DEPENDENT REDUCTASE BACG"/>
    <property type="match status" value="1"/>
</dbReference>
<dbReference type="InterPro" id="IPR002347">
    <property type="entry name" value="SDR_fam"/>
</dbReference>
<dbReference type="Gene3D" id="3.40.50.720">
    <property type="entry name" value="NAD(P)-binding Rossmann-like Domain"/>
    <property type="match status" value="1"/>
</dbReference>
<protein>
    <submittedName>
        <fullName evidence="2">SDR family oxidoreductase</fullName>
    </submittedName>
</protein>
<dbReference type="RefSeq" id="WP_140650059.1">
    <property type="nucleotide sequence ID" value="NZ_RCZB01000001.1"/>
</dbReference>
<organism evidence="2 3">
    <name type="scientific">Rhodanobacter glycinis</name>
    <dbReference type="NCBI Taxonomy" id="582702"/>
    <lineage>
        <taxon>Bacteria</taxon>
        <taxon>Pseudomonadati</taxon>
        <taxon>Pseudomonadota</taxon>
        <taxon>Gammaproteobacteria</taxon>
        <taxon>Lysobacterales</taxon>
        <taxon>Rhodanobacteraceae</taxon>
        <taxon>Rhodanobacter</taxon>
    </lineage>
</organism>
<dbReference type="OrthoDB" id="9804774at2"/>
<sequence length="263" mass="26601">MQLDLSGRHALVCGASQGIGRASAIELAELGANVTLLARSTDALRTVAESLPRAHAGQHHDWRSVDMLDTASLQATATAIAAGEPVHILINNTGGPPGGPASTATAAEFESAFRQHLLGGQVLLQALLPGMRASGYGRIVNVISTSVKEPIAGLGVSNTVRAAVAGWAKTLSGELAADGITVNNVLPGYTRTSRLDGLLAAKAAASGQGEDEIAQGLIATIPARRFGEAGEVAAVIAFLCTPAAAYVNGVSIAVDGGRTRALS</sequence>
<evidence type="ECO:0000313" key="2">
    <source>
        <dbReference type="EMBL" id="TPG10624.1"/>
    </source>
</evidence>
<evidence type="ECO:0000313" key="3">
    <source>
        <dbReference type="Proteomes" id="UP000319486"/>
    </source>
</evidence>
<dbReference type="Proteomes" id="UP000319486">
    <property type="component" value="Unassembled WGS sequence"/>
</dbReference>
<gene>
    <name evidence="2" type="ORF">EAH88_05940</name>
</gene>
<proteinExistence type="inferred from homology"/>
<dbReference type="EMBL" id="RCZO01000002">
    <property type="protein sequence ID" value="TPG10624.1"/>
    <property type="molecule type" value="Genomic_DNA"/>
</dbReference>
<dbReference type="PRINTS" id="PR00081">
    <property type="entry name" value="GDHRDH"/>
</dbReference>
<accession>A0A502FNS2</accession>
<comment type="similarity">
    <text evidence="1">Belongs to the short-chain dehydrogenases/reductases (SDR) family.</text>
</comment>
<name>A0A502FNS2_9GAMM</name>
<comment type="caution">
    <text evidence="2">The sequence shown here is derived from an EMBL/GenBank/DDBJ whole genome shotgun (WGS) entry which is preliminary data.</text>
</comment>
<dbReference type="STRING" id="582702.SAMN05192579_106172"/>
<dbReference type="InterPro" id="IPR036291">
    <property type="entry name" value="NAD(P)-bd_dom_sf"/>
</dbReference>
<keyword evidence="3" id="KW-1185">Reference proteome</keyword>
<dbReference type="InterPro" id="IPR050259">
    <property type="entry name" value="SDR"/>
</dbReference>
<dbReference type="Pfam" id="PF13561">
    <property type="entry name" value="adh_short_C2"/>
    <property type="match status" value="1"/>
</dbReference>
<dbReference type="PANTHER" id="PTHR42879">
    <property type="entry name" value="3-OXOACYL-(ACYL-CARRIER-PROTEIN) REDUCTASE"/>
    <property type="match status" value="1"/>
</dbReference>
<reference evidence="2 3" key="1">
    <citation type="journal article" date="2019" name="Environ. Microbiol.">
        <title>Species interactions and distinct microbial communities in high Arctic permafrost affected cryosols are associated with the CH4 and CO2 gas fluxes.</title>
        <authorList>
            <person name="Altshuler I."/>
            <person name="Hamel J."/>
            <person name="Turney S."/>
            <person name="Magnuson E."/>
            <person name="Levesque R."/>
            <person name="Greer C."/>
            <person name="Whyte L.G."/>
        </authorList>
    </citation>
    <scope>NUCLEOTIDE SEQUENCE [LARGE SCALE GENOMIC DNA]</scope>
    <source>
        <strain evidence="2 3">S13Y</strain>
    </source>
</reference>
<dbReference type="SUPFAM" id="SSF51735">
    <property type="entry name" value="NAD(P)-binding Rossmann-fold domains"/>
    <property type="match status" value="1"/>
</dbReference>
<dbReference type="AlphaFoldDB" id="A0A502FNS2"/>
<evidence type="ECO:0000256" key="1">
    <source>
        <dbReference type="ARBA" id="ARBA00006484"/>
    </source>
</evidence>